<comment type="similarity">
    <text evidence="1">Belongs to the ATP-dependent AMP-binding enzyme family.</text>
</comment>
<name>A0A7J9UWA9_9MICO</name>
<dbReference type="AlphaFoldDB" id="A0A7J9UWA9"/>
<evidence type="ECO:0000313" key="6">
    <source>
        <dbReference type="Proteomes" id="UP000429644"/>
    </source>
</evidence>
<dbReference type="InterPro" id="IPR020845">
    <property type="entry name" value="AMP-binding_CS"/>
</dbReference>
<gene>
    <name evidence="5" type="ORF">GB882_05770</name>
</gene>
<dbReference type="InterPro" id="IPR042099">
    <property type="entry name" value="ANL_N_sf"/>
</dbReference>
<dbReference type="InterPro" id="IPR045851">
    <property type="entry name" value="AMP-bd_C_sf"/>
</dbReference>
<dbReference type="GO" id="GO:0006631">
    <property type="term" value="P:fatty acid metabolic process"/>
    <property type="evidence" value="ECO:0007669"/>
    <property type="project" value="TreeGrafter"/>
</dbReference>
<dbReference type="GO" id="GO:0031956">
    <property type="term" value="F:medium-chain fatty acid-CoA ligase activity"/>
    <property type="evidence" value="ECO:0007669"/>
    <property type="project" value="TreeGrafter"/>
</dbReference>
<comment type="caution">
    <text evidence="5">The sequence shown here is derived from an EMBL/GenBank/DDBJ whole genome shotgun (WGS) entry which is preliminary data.</text>
</comment>
<dbReference type="Proteomes" id="UP000429644">
    <property type="component" value="Unassembled WGS sequence"/>
</dbReference>
<dbReference type="InterPro" id="IPR025110">
    <property type="entry name" value="AMP-bd_C"/>
</dbReference>
<dbReference type="InterPro" id="IPR000873">
    <property type="entry name" value="AMP-dep_synth/lig_dom"/>
</dbReference>
<dbReference type="FunFam" id="3.30.300.30:FF:000008">
    <property type="entry name" value="2,3-dihydroxybenzoate-AMP ligase"/>
    <property type="match status" value="1"/>
</dbReference>
<dbReference type="SUPFAM" id="SSF56801">
    <property type="entry name" value="Acetyl-CoA synthetase-like"/>
    <property type="match status" value="1"/>
</dbReference>
<evidence type="ECO:0000256" key="1">
    <source>
        <dbReference type="ARBA" id="ARBA00006432"/>
    </source>
</evidence>
<dbReference type="Gene3D" id="3.40.50.12780">
    <property type="entry name" value="N-terminal domain of ligase-like"/>
    <property type="match status" value="1"/>
</dbReference>
<keyword evidence="2 5" id="KW-0436">Ligase</keyword>
<feature type="domain" description="AMP-dependent synthetase/ligase" evidence="3">
    <location>
        <begin position="12"/>
        <end position="384"/>
    </location>
</feature>
<proteinExistence type="inferred from homology"/>
<evidence type="ECO:0000256" key="2">
    <source>
        <dbReference type="ARBA" id="ARBA00022598"/>
    </source>
</evidence>
<feature type="domain" description="AMP-binding enzyme C-terminal" evidence="4">
    <location>
        <begin position="434"/>
        <end position="510"/>
    </location>
</feature>
<dbReference type="Pfam" id="PF00501">
    <property type="entry name" value="AMP-binding"/>
    <property type="match status" value="1"/>
</dbReference>
<evidence type="ECO:0000313" key="5">
    <source>
        <dbReference type="EMBL" id="MPV88170.1"/>
    </source>
</evidence>
<organism evidence="5 6">
    <name type="scientific">Georgenia ruanii</name>
    <dbReference type="NCBI Taxonomy" id="348442"/>
    <lineage>
        <taxon>Bacteria</taxon>
        <taxon>Bacillati</taxon>
        <taxon>Actinomycetota</taxon>
        <taxon>Actinomycetes</taxon>
        <taxon>Micrococcales</taxon>
        <taxon>Bogoriellaceae</taxon>
        <taxon>Georgenia</taxon>
    </lineage>
</organism>
<dbReference type="EMBL" id="WHPD01001265">
    <property type="protein sequence ID" value="MPV88170.1"/>
    <property type="molecule type" value="Genomic_DNA"/>
</dbReference>
<dbReference type="OrthoDB" id="9803968at2"/>
<dbReference type="PROSITE" id="PS00455">
    <property type="entry name" value="AMP_BINDING"/>
    <property type="match status" value="1"/>
</dbReference>
<dbReference type="RefSeq" id="WP_152230809.1">
    <property type="nucleotide sequence ID" value="NZ_VUKE01000004.1"/>
</dbReference>
<accession>A0A7J9UWA9</accession>
<dbReference type="Gene3D" id="3.30.300.30">
    <property type="match status" value="1"/>
</dbReference>
<dbReference type="PANTHER" id="PTHR43201:SF5">
    <property type="entry name" value="MEDIUM-CHAIN ACYL-COA LIGASE ACSF2, MITOCHONDRIAL"/>
    <property type="match status" value="1"/>
</dbReference>
<protein>
    <submittedName>
        <fullName evidence="5">Long-chain-fatty-acid--CoA ligase</fullName>
    </submittedName>
</protein>
<dbReference type="Pfam" id="PF13193">
    <property type="entry name" value="AMP-binding_C"/>
    <property type="match status" value="1"/>
</dbReference>
<evidence type="ECO:0000259" key="3">
    <source>
        <dbReference type="Pfam" id="PF00501"/>
    </source>
</evidence>
<dbReference type="CDD" id="cd17631">
    <property type="entry name" value="FACL_FadD13-like"/>
    <property type="match status" value="1"/>
</dbReference>
<dbReference type="NCBIfam" id="NF004837">
    <property type="entry name" value="PRK06187.1"/>
    <property type="match status" value="1"/>
</dbReference>
<dbReference type="PANTHER" id="PTHR43201">
    <property type="entry name" value="ACYL-COA SYNTHETASE"/>
    <property type="match status" value="1"/>
</dbReference>
<sequence>MRDLGIGSWPARRVKNGADRPALVYGDRVDTYADVERRTRQLANALRAAGVRRGDRVAYVGFNHPSLLETFFATAQLGAIWVIINARLAPAEVEYILTDSGASVVVHGAEHAEHAARLAHLAGVRWIAVDGAAAAASGAPGGAPGTAAAAPGAVGFEEFLAAGGTDVIDEPVGWDDPAMIMYTSGTTGRPKGATHTHGSLSFQYFTALVDTDFVRDEVMLAVAPLFHVAGLNTMTMPTFLKGGKVIIQHGFSPTSVLETIEAERVTSMFAVPAMMDALALDPAFAGTDLSSLRNVLVGGSPLPDRMLRTWADRGVAVQQGFGMTETAPGIYLLLNEDAFRKSGSAGRPHFWVEGRVVGPDGRDVAPGEIGEVVAQGPNVMRGYWNKPEATAEAIRDGWYHTGDLATVDEDGYVYIKDRLKDMFISGGENVYPAEVENALLDIPGVAEAAVIGVAHPKWGEVGHAYVVLAEGAALLTPDDVVAALEGRLARYKIPKDVVFVDQLPRTATGKLQKHLIRTRLEESA</sequence>
<keyword evidence="6" id="KW-1185">Reference proteome</keyword>
<evidence type="ECO:0000259" key="4">
    <source>
        <dbReference type="Pfam" id="PF13193"/>
    </source>
</evidence>
<reference evidence="5 6" key="1">
    <citation type="submission" date="2019-10" db="EMBL/GenBank/DDBJ databases">
        <title>Georgenia wutianyii sp. nov. and Georgenia yuyongxinii sp. nov. isolated from plateau pika (Ochotona curzoniae) in the Qinghai-Tibet plateau of China.</title>
        <authorList>
            <person name="Tian Z."/>
        </authorList>
    </citation>
    <scope>NUCLEOTIDE SEQUENCE [LARGE SCALE GENOMIC DNA]</scope>
    <source>
        <strain evidence="5 6">JCM 15130</strain>
    </source>
</reference>